<keyword evidence="7" id="KW-1185">Reference proteome</keyword>
<evidence type="ECO:0000313" key="6">
    <source>
        <dbReference type="EMBL" id="GAA0483619.1"/>
    </source>
</evidence>
<dbReference type="InterPro" id="IPR000743">
    <property type="entry name" value="Glyco_hydro_28"/>
</dbReference>
<dbReference type="Pfam" id="PF00295">
    <property type="entry name" value="Glyco_hydro_28"/>
    <property type="match status" value="1"/>
</dbReference>
<protein>
    <recommendedName>
        <fullName evidence="8">Glycoside hydrolase family 28 protein</fullName>
    </recommendedName>
</protein>
<name>A0ABN1ATK8_9SPHN</name>
<dbReference type="RefSeq" id="WP_229956723.1">
    <property type="nucleotide sequence ID" value="NZ_BAAAEM010000003.1"/>
</dbReference>
<organism evidence="6 7">
    <name type="scientific">Parasphingorhabdus litoris</name>
    <dbReference type="NCBI Taxonomy" id="394733"/>
    <lineage>
        <taxon>Bacteria</taxon>
        <taxon>Pseudomonadati</taxon>
        <taxon>Pseudomonadota</taxon>
        <taxon>Alphaproteobacteria</taxon>
        <taxon>Sphingomonadales</taxon>
        <taxon>Sphingomonadaceae</taxon>
        <taxon>Parasphingorhabdus</taxon>
    </lineage>
</organism>
<evidence type="ECO:0000256" key="3">
    <source>
        <dbReference type="ARBA" id="ARBA00023295"/>
    </source>
</evidence>
<evidence type="ECO:0008006" key="8">
    <source>
        <dbReference type="Google" id="ProtNLM"/>
    </source>
</evidence>
<keyword evidence="3 4" id="KW-0326">Glycosidase</keyword>
<evidence type="ECO:0000256" key="4">
    <source>
        <dbReference type="RuleBase" id="RU361169"/>
    </source>
</evidence>
<reference evidence="6 7" key="1">
    <citation type="journal article" date="2019" name="Int. J. Syst. Evol. Microbiol.">
        <title>The Global Catalogue of Microorganisms (GCM) 10K type strain sequencing project: providing services to taxonomists for standard genome sequencing and annotation.</title>
        <authorList>
            <consortium name="The Broad Institute Genomics Platform"/>
            <consortium name="The Broad Institute Genome Sequencing Center for Infectious Disease"/>
            <person name="Wu L."/>
            <person name="Ma J."/>
        </authorList>
    </citation>
    <scope>NUCLEOTIDE SEQUENCE [LARGE SCALE GENOMIC DNA]</scope>
    <source>
        <strain evidence="6 7">JCM 14162</strain>
    </source>
</reference>
<dbReference type="InterPro" id="IPR006626">
    <property type="entry name" value="PbH1"/>
</dbReference>
<gene>
    <name evidence="6" type="ORF">GCM10009096_27620</name>
</gene>
<dbReference type="Gene3D" id="2.160.20.10">
    <property type="entry name" value="Single-stranded right-handed beta-helix, Pectin lyase-like"/>
    <property type="match status" value="1"/>
</dbReference>
<evidence type="ECO:0000256" key="5">
    <source>
        <dbReference type="SAM" id="SignalP"/>
    </source>
</evidence>
<comment type="similarity">
    <text evidence="1 4">Belongs to the glycosyl hydrolase 28 family.</text>
</comment>
<dbReference type="InterPro" id="IPR011050">
    <property type="entry name" value="Pectin_lyase_fold/virulence"/>
</dbReference>
<evidence type="ECO:0000256" key="2">
    <source>
        <dbReference type="ARBA" id="ARBA00022801"/>
    </source>
</evidence>
<evidence type="ECO:0000313" key="7">
    <source>
        <dbReference type="Proteomes" id="UP001500713"/>
    </source>
</evidence>
<dbReference type="SMART" id="SM00710">
    <property type="entry name" value="PbH1"/>
    <property type="match status" value="5"/>
</dbReference>
<evidence type="ECO:0000256" key="1">
    <source>
        <dbReference type="ARBA" id="ARBA00008834"/>
    </source>
</evidence>
<dbReference type="PANTHER" id="PTHR31339">
    <property type="entry name" value="PECTIN LYASE-RELATED"/>
    <property type="match status" value="1"/>
</dbReference>
<feature type="signal peptide" evidence="5">
    <location>
        <begin position="1"/>
        <end position="28"/>
    </location>
</feature>
<keyword evidence="5" id="KW-0732">Signal</keyword>
<dbReference type="EMBL" id="BAAAEM010000003">
    <property type="protein sequence ID" value="GAA0483619.1"/>
    <property type="molecule type" value="Genomic_DNA"/>
</dbReference>
<sequence>MTHQHLITATKAAFLLSCAVPISMPAVAKDSDNACNPETHGAVPNDGKLDMVAIQAAIDACGGTGGIVRLSAGEWHTGLLTLRPAMEFHLAAGAVLTLVPDMKLYPERIVKRPDGTVEDFHTAIHAPDARDLVISGPGRIEGNGEKFWDANFYELGIPRSTLPRPAPLLSISDCSNVSISGLQFNNIPAYALSINRCEDVRLVDITIRNDPRSPNTDGIQIRDSADIFITRADIKTGDDGIVLKSRLAPIDNLVVTDSIIESDDAAIKFGTRSEVGVTNSIFSDIVIRNSRYGIAIFQIDGGAHLDNRFHNMLIETGGRHARQYPIFIDIDRREPDDSWGRVERLTFSDIDIKTTGASLLAGNANAPIRDLVLSDINVNLPNGEIDLSTGRKPRGSVTIAAQEDSADYSRQSAHFAFAHIQGLVLDNVSVNPGAKGTKRQPSFMNDVTAVGNVDVIGPKQPIMQD</sequence>
<keyword evidence="2 4" id="KW-0378">Hydrolase</keyword>
<dbReference type="InterPro" id="IPR012334">
    <property type="entry name" value="Pectin_lyas_fold"/>
</dbReference>
<dbReference type="InterPro" id="IPR051801">
    <property type="entry name" value="GH28_Enzymes"/>
</dbReference>
<accession>A0ABN1ATK8</accession>
<dbReference type="Proteomes" id="UP001500713">
    <property type="component" value="Unassembled WGS sequence"/>
</dbReference>
<proteinExistence type="inferred from homology"/>
<comment type="caution">
    <text evidence="6">The sequence shown here is derived from an EMBL/GenBank/DDBJ whole genome shotgun (WGS) entry which is preliminary data.</text>
</comment>
<dbReference type="PANTHER" id="PTHR31339:SF0">
    <property type="entry name" value="PECTIN LYASE-LIKE SUPERFAMILY PROTEIN"/>
    <property type="match status" value="1"/>
</dbReference>
<dbReference type="SUPFAM" id="SSF51126">
    <property type="entry name" value="Pectin lyase-like"/>
    <property type="match status" value="1"/>
</dbReference>
<feature type="chain" id="PRO_5045035927" description="Glycoside hydrolase family 28 protein" evidence="5">
    <location>
        <begin position="29"/>
        <end position="465"/>
    </location>
</feature>